<dbReference type="GO" id="GO:0016787">
    <property type="term" value="F:hydrolase activity"/>
    <property type="evidence" value="ECO:0007669"/>
    <property type="project" value="UniProtKB-KW"/>
</dbReference>
<protein>
    <submittedName>
        <fullName evidence="3">Serine hydrolase domain-containing protein</fullName>
        <ecNumber evidence="3">3.-.-.-</ecNumber>
    </submittedName>
</protein>
<dbReference type="EC" id="3.-.-.-" evidence="3"/>
<dbReference type="SUPFAM" id="SSF56601">
    <property type="entry name" value="beta-lactamase/transpeptidase-like"/>
    <property type="match status" value="1"/>
</dbReference>
<dbReference type="RefSeq" id="WP_380228530.1">
    <property type="nucleotide sequence ID" value="NZ_JBHSOF010000046.1"/>
</dbReference>
<dbReference type="Pfam" id="PF00144">
    <property type="entry name" value="Beta-lactamase"/>
    <property type="match status" value="1"/>
</dbReference>
<comment type="caution">
    <text evidence="3">The sequence shown here is derived from an EMBL/GenBank/DDBJ whole genome shotgun (WGS) entry which is preliminary data.</text>
</comment>
<dbReference type="InterPro" id="IPR012338">
    <property type="entry name" value="Beta-lactam/transpept-like"/>
</dbReference>
<dbReference type="Gene3D" id="3.40.710.10">
    <property type="entry name" value="DD-peptidase/beta-lactamase superfamily"/>
    <property type="match status" value="1"/>
</dbReference>
<evidence type="ECO:0000313" key="3">
    <source>
        <dbReference type="EMBL" id="MFC5666838.1"/>
    </source>
</evidence>
<dbReference type="EMBL" id="JBHSOF010000046">
    <property type="protein sequence ID" value="MFC5666838.1"/>
    <property type="molecule type" value="Genomic_DNA"/>
</dbReference>
<evidence type="ECO:0000256" key="1">
    <source>
        <dbReference type="ARBA" id="ARBA00038473"/>
    </source>
</evidence>
<dbReference type="PANTHER" id="PTHR22935">
    <property type="entry name" value="PENICILLIN-BINDING PROTEIN"/>
    <property type="match status" value="1"/>
</dbReference>
<dbReference type="InterPro" id="IPR051478">
    <property type="entry name" value="Beta-lactamase-like_AB/R"/>
</dbReference>
<reference evidence="4" key="1">
    <citation type="journal article" date="2019" name="Int. J. Syst. Evol. Microbiol.">
        <title>The Global Catalogue of Microorganisms (GCM) 10K type strain sequencing project: providing services to taxonomists for standard genome sequencing and annotation.</title>
        <authorList>
            <consortium name="The Broad Institute Genomics Platform"/>
            <consortium name="The Broad Institute Genome Sequencing Center for Infectious Disease"/>
            <person name="Wu L."/>
            <person name="Ma J."/>
        </authorList>
    </citation>
    <scope>NUCLEOTIDE SEQUENCE [LARGE SCALE GENOMIC DNA]</scope>
    <source>
        <strain evidence="4">CGMCC 4.1437</strain>
    </source>
</reference>
<comment type="similarity">
    <text evidence="1">Belongs to the beta-lactamase family.</text>
</comment>
<accession>A0ABW0X8D6</accession>
<gene>
    <name evidence="3" type="ORF">ACFP3U_28210</name>
</gene>
<organism evidence="3 4">
    <name type="scientific">Kitasatospora misakiensis</name>
    <dbReference type="NCBI Taxonomy" id="67330"/>
    <lineage>
        <taxon>Bacteria</taxon>
        <taxon>Bacillati</taxon>
        <taxon>Actinomycetota</taxon>
        <taxon>Actinomycetes</taxon>
        <taxon>Kitasatosporales</taxon>
        <taxon>Streptomycetaceae</taxon>
        <taxon>Kitasatospora</taxon>
    </lineage>
</organism>
<evidence type="ECO:0000313" key="4">
    <source>
        <dbReference type="Proteomes" id="UP001595975"/>
    </source>
</evidence>
<name>A0ABW0X8D6_9ACTN</name>
<dbReference type="PANTHER" id="PTHR22935:SF95">
    <property type="entry name" value="BETA-LACTAMASE-LIKE 1-RELATED"/>
    <property type="match status" value="1"/>
</dbReference>
<dbReference type="Proteomes" id="UP001595975">
    <property type="component" value="Unassembled WGS sequence"/>
</dbReference>
<sequence>MNDLGSLVQQTADRLAGQQVGAVVAGLARGTVEIRGAGRTGPGAAGGPPGPDTLFEIGSVTKVFTSLALARLTLAGTVTLDEPLADVLAGALPAEVAVPAKGSEPLALRHLATHTSGLPRLPAGMLLPALLTPNKPDPYAHCTAATLLGGLGRTRLRAAPGRSFRYSNLGAGLLGLALAHRAGVGYGELVRREVCEPLGLTDTVLEPDAEQTARLAPGHSSGGRPVPAWHLADLAGAGGLRSTAADLAVLVQAQLAVGPEGQAEEDGEGDAPLGPAIALTREVRHRVNPFAWMHLGWLGHRLHARQGGHLQIWHNGGTGGYRSFVAFDPEKQVGVVVLANTRRSVDTPGVQLLRTLQTTRATFPRR</sequence>
<keyword evidence="3" id="KW-0378">Hydrolase</keyword>
<feature type="domain" description="Beta-lactamase-related" evidence="2">
    <location>
        <begin position="16"/>
        <end position="344"/>
    </location>
</feature>
<proteinExistence type="inferred from homology"/>
<dbReference type="InterPro" id="IPR001466">
    <property type="entry name" value="Beta-lactam-related"/>
</dbReference>
<evidence type="ECO:0000259" key="2">
    <source>
        <dbReference type="Pfam" id="PF00144"/>
    </source>
</evidence>
<keyword evidence="4" id="KW-1185">Reference proteome</keyword>